<dbReference type="AlphaFoldDB" id="A0A448WSV5"/>
<dbReference type="InterPro" id="IPR014882">
    <property type="entry name" value="CathepsinC_exc"/>
</dbReference>
<dbReference type="Pfam" id="PF08773">
    <property type="entry name" value="CathepsinC_exc"/>
    <property type="match status" value="1"/>
</dbReference>
<comment type="caution">
    <text evidence="2">The sequence shown here is derived from an EMBL/GenBank/DDBJ whole genome shotgun (WGS) entry which is preliminary data.</text>
</comment>
<proteinExistence type="predicted"/>
<evidence type="ECO:0000313" key="3">
    <source>
        <dbReference type="Proteomes" id="UP000784294"/>
    </source>
</evidence>
<sequence length="189" mass="21572">MVQETSAVFVTLLYPNIVKDDFGNTGTWTLIYNQGFEVTLSHRKWLVMFDYDSVTSESFCGKGIPGWTHDTLIRQWSCFSAQKIGYTPSLNIVPIAVDNQHLGNRLYQTNTDFISQINSVQSSWTARRYVEHEKFSLLDMYRRSGGKKSVLTNRPSAAPTTKALQDLVNQLPKNFDWRRPPEGQSVVTD</sequence>
<reference evidence="2" key="1">
    <citation type="submission" date="2018-11" db="EMBL/GenBank/DDBJ databases">
        <authorList>
            <consortium name="Pathogen Informatics"/>
        </authorList>
    </citation>
    <scope>NUCLEOTIDE SEQUENCE</scope>
</reference>
<keyword evidence="3" id="KW-1185">Reference proteome</keyword>
<feature type="non-terminal residue" evidence="2">
    <location>
        <position position="189"/>
    </location>
</feature>
<organism evidence="2 3">
    <name type="scientific">Protopolystoma xenopodis</name>
    <dbReference type="NCBI Taxonomy" id="117903"/>
    <lineage>
        <taxon>Eukaryota</taxon>
        <taxon>Metazoa</taxon>
        <taxon>Spiralia</taxon>
        <taxon>Lophotrochozoa</taxon>
        <taxon>Platyhelminthes</taxon>
        <taxon>Monogenea</taxon>
        <taxon>Polyopisthocotylea</taxon>
        <taxon>Polystomatidea</taxon>
        <taxon>Polystomatidae</taxon>
        <taxon>Protopolystoma</taxon>
    </lineage>
</organism>
<gene>
    <name evidence="2" type="ORF">PXEA_LOCUS12887</name>
</gene>
<evidence type="ECO:0000313" key="2">
    <source>
        <dbReference type="EMBL" id="VEL19447.1"/>
    </source>
</evidence>
<feature type="domain" description="Cathepsin C exclusion" evidence="1">
    <location>
        <begin position="4"/>
        <end position="83"/>
    </location>
</feature>
<dbReference type="EMBL" id="CAAALY010041595">
    <property type="protein sequence ID" value="VEL19447.1"/>
    <property type="molecule type" value="Genomic_DNA"/>
</dbReference>
<protein>
    <recommendedName>
        <fullName evidence="1">Cathepsin C exclusion domain-containing protein</fullName>
    </recommendedName>
</protein>
<dbReference type="Proteomes" id="UP000784294">
    <property type="component" value="Unassembled WGS sequence"/>
</dbReference>
<accession>A0A448WSV5</accession>
<name>A0A448WSV5_9PLAT</name>
<dbReference type="InterPro" id="IPR036496">
    <property type="entry name" value="CathepsinC_exc_dom_sf"/>
</dbReference>
<evidence type="ECO:0000259" key="1">
    <source>
        <dbReference type="Pfam" id="PF08773"/>
    </source>
</evidence>
<dbReference type="OrthoDB" id="6283625at2759"/>
<dbReference type="SUPFAM" id="SSF75001">
    <property type="entry name" value="Dipeptidyl peptidase I (cathepsin C), exclusion domain"/>
    <property type="match status" value="1"/>
</dbReference>
<dbReference type="Gene3D" id="2.40.128.80">
    <property type="entry name" value="Cathepsin C, exclusion domain"/>
    <property type="match status" value="1"/>
</dbReference>